<accession>A0ABR1HL83</accession>
<evidence type="ECO:0000313" key="2">
    <source>
        <dbReference type="Proteomes" id="UP001498421"/>
    </source>
</evidence>
<keyword evidence="2" id="KW-1185">Reference proteome</keyword>
<evidence type="ECO:0000313" key="1">
    <source>
        <dbReference type="EMBL" id="KAK7421884.1"/>
    </source>
</evidence>
<proteinExistence type="predicted"/>
<reference evidence="1 2" key="1">
    <citation type="journal article" date="2025" name="Microbiol. Resour. Announc.">
        <title>Draft genome sequences for Neonectria magnoliae and Neonectria punicea, canker pathogens of Liriodendron tulipifera and Acer saccharum in West Virginia.</title>
        <authorList>
            <person name="Petronek H.M."/>
            <person name="Kasson M.T."/>
            <person name="Metheny A.M."/>
            <person name="Stauder C.M."/>
            <person name="Lovett B."/>
            <person name="Lynch S.C."/>
            <person name="Garnas J.R."/>
            <person name="Kasson L.R."/>
            <person name="Stajich J.E."/>
        </authorList>
    </citation>
    <scope>NUCLEOTIDE SEQUENCE [LARGE SCALE GENOMIC DNA]</scope>
    <source>
        <strain evidence="1 2">NRRL 64651</strain>
    </source>
</reference>
<gene>
    <name evidence="1" type="ORF">QQZ08_009762</name>
</gene>
<protein>
    <submittedName>
        <fullName evidence="1">Uncharacterized protein</fullName>
    </submittedName>
</protein>
<sequence>MAGLLGGVAIFSSSERLSGANLKLKDSKITTLGNTMPELWFGNAIIGVLIDNTQINHTSGVLITWDFDQYASYEENSNL</sequence>
<name>A0ABR1HL83_9HYPO</name>
<organism evidence="1 2">
    <name type="scientific">Neonectria magnoliae</name>
    <dbReference type="NCBI Taxonomy" id="2732573"/>
    <lineage>
        <taxon>Eukaryota</taxon>
        <taxon>Fungi</taxon>
        <taxon>Dikarya</taxon>
        <taxon>Ascomycota</taxon>
        <taxon>Pezizomycotina</taxon>
        <taxon>Sordariomycetes</taxon>
        <taxon>Hypocreomycetidae</taxon>
        <taxon>Hypocreales</taxon>
        <taxon>Nectriaceae</taxon>
        <taxon>Neonectria</taxon>
    </lineage>
</organism>
<dbReference type="Proteomes" id="UP001498421">
    <property type="component" value="Unassembled WGS sequence"/>
</dbReference>
<comment type="caution">
    <text evidence="1">The sequence shown here is derived from an EMBL/GenBank/DDBJ whole genome shotgun (WGS) entry which is preliminary data.</text>
</comment>
<dbReference type="EMBL" id="JAZAVK010000115">
    <property type="protein sequence ID" value="KAK7421884.1"/>
    <property type="molecule type" value="Genomic_DNA"/>
</dbReference>